<protein>
    <submittedName>
        <fullName evidence="1">Uncharacterized protein</fullName>
    </submittedName>
</protein>
<sequence length="41" mass="4781">MQSLHKFSYGQHYIAAGEKEIWKNVIMIICKKYTHIGKMPG</sequence>
<name>A0A0W8E9M1_9ZZZZ</name>
<accession>A0A0W8E9M1</accession>
<evidence type="ECO:0000313" key="1">
    <source>
        <dbReference type="EMBL" id="KUG05351.1"/>
    </source>
</evidence>
<proteinExistence type="predicted"/>
<dbReference type="EMBL" id="LNQE01001819">
    <property type="protein sequence ID" value="KUG05351.1"/>
    <property type="molecule type" value="Genomic_DNA"/>
</dbReference>
<comment type="caution">
    <text evidence="1">The sequence shown here is derived from an EMBL/GenBank/DDBJ whole genome shotgun (WGS) entry which is preliminary data.</text>
</comment>
<organism evidence="1">
    <name type="scientific">hydrocarbon metagenome</name>
    <dbReference type="NCBI Taxonomy" id="938273"/>
    <lineage>
        <taxon>unclassified sequences</taxon>
        <taxon>metagenomes</taxon>
        <taxon>ecological metagenomes</taxon>
    </lineage>
</organism>
<gene>
    <name evidence="1" type="ORF">ASZ90_017241</name>
</gene>
<dbReference type="AlphaFoldDB" id="A0A0W8E9M1"/>
<reference evidence="1" key="1">
    <citation type="journal article" date="2015" name="Proc. Natl. Acad. Sci. U.S.A.">
        <title>Networks of energetic and metabolic interactions define dynamics in microbial communities.</title>
        <authorList>
            <person name="Embree M."/>
            <person name="Liu J.K."/>
            <person name="Al-Bassam M.M."/>
            <person name="Zengler K."/>
        </authorList>
    </citation>
    <scope>NUCLEOTIDE SEQUENCE</scope>
</reference>